<evidence type="ECO:0000256" key="3">
    <source>
        <dbReference type="ARBA" id="ARBA00023274"/>
    </source>
</evidence>
<dbReference type="SUPFAM" id="SSF54189">
    <property type="entry name" value="Ribosomal proteins S24e, L23 and L15e"/>
    <property type="match status" value="1"/>
</dbReference>
<dbReference type="Proteomes" id="UP000034706">
    <property type="component" value="Unassembled WGS sequence"/>
</dbReference>
<keyword evidence="3" id="KW-0687">Ribonucleoprotein</keyword>
<feature type="non-terminal residue" evidence="5">
    <location>
        <position position="1"/>
    </location>
</feature>
<comment type="similarity">
    <text evidence="1">Belongs to the universal ribosomal protein uL23 family.</text>
</comment>
<dbReference type="InterPro" id="IPR012678">
    <property type="entry name" value="Ribosomal_uL23/eL15/eS24_sf"/>
</dbReference>
<accession>A0A0G0PPB3</accession>
<dbReference type="GO" id="GO:0003735">
    <property type="term" value="F:structural constituent of ribosome"/>
    <property type="evidence" value="ECO:0007669"/>
    <property type="project" value="InterPro"/>
</dbReference>
<dbReference type="GO" id="GO:1990904">
    <property type="term" value="C:ribonucleoprotein complex"/>
    <property type="evidence" value="ECO:0007669"/>
    <property type="project" value="UniProtKB-KW"/>
</dbReference>
<evidence type="ECO:0000313" key="6">
    <source>
        <dbReference type="Proteomes" id="UP000034706"/>
    </source>
</evidence>
<dbReference type="GO" id="GO:0006412">
    <property type="term" value="P:translation"/>
    <property type="evidence" value="ECO:0007669"/>
    <property type="project" value="InterPro"/>
</dbReference>
<dbReference type="HAMAP" id="MF_01369_B">
    <property type="entry name" value="Ribosomal_uL23_B"/>
    <property type="match status" value="1"/>
</dbReference>
<proteinExistence type="inferred from homology"/>
<sequence>SGILLSPLATEKAMSGQSLNKYIFKIAFSANKIEVAKAVGKNYNVKVVAVNIVNIPKKARRVGKTLGFKSGYKKAIVTLAKGQSIEIK</sequence>
<name>A0A0G0PPB3_9BACT</name>
<dbReference type="InterPro" id="IPR013025">
    <property type="entry name" value="Ribosomal_uL23-like"/>
</dbReference>
<organism evidence="5 6">
    <name type="scientific">Candidatus Azambacteria bacterium GW2011_GWA2_39_10</name>
    <dbReference type="NCBI Taxonomy" id="1618611"/>
    <lineage>
        <taxon>Bacteria</taxon>
        <taxon>Candidatus Azamiibacteriota</taxon>
    </lineage>
</organism>
<evidence type="ECO:0000313" key="5">
    <source>
        <dbReference type="EMBL" id="KKQ91141.1"/>
    </source>
</evidence>
<dbReference type="NCBIfam" id="NF004363">
    <property type="entry name" value="PRK05738.2-4"/>
    <property type="match status" value="1"/>
</dbReference>
<reference evidence="5 6" key="1">
    <citation type="journal article" date="2015" name="Nature">
        <title>rRNA introns, odd ribosomes, and small enigmatic genomes across a large radiation of phyla.</title>
        <authorList>
            <person name="Brown C.T."/>
            <person name="Hug L.A."/>
            <person name="Thomas B.C."/>
            <person name="Sharon I."/>
            <person name="Castelle C.J."/>
            <person name="Singh A."/>
            <person name="Wilkins M.J."/>
            <person name="Williams K.H."/>
            <person name="Banfield J.F."/>
        </authorList>
    </citation>
    <scope>NUCLEOTIDE SEQUENCE [LARGE SCALE GENOMIC DNA]</scope>
</reference>
<gene>
    <name evidence="5" type="ORF">UT16_C0023G0001</name>
</gene>
<comment type="caution">
    <text evidence="5">The sequence shown here is derived from an EMBL/GenBank/DDBJ whole genome shotgun (WGS) entry which is preliminary data.</text>
</comment>
<keyword evidence="2 5" id="KW-0689">Ribosomal protein</keyword>
<dbReference type="PANTHER" id="PTHR11620">
    <property type="entry name" value="60S RIBOSOMAL PROTEIN L23A"/>
    <property type="match status" value="1"/>
</dbReference>
<dbReference type="Pfam" id="PF00276">
    <property type="entry name" value="Ribosomal_L23"/>
    <property type="match status" value="1"/>
</dbReference>
<dbReference type="InterPro" id="IPR012677">
    <property type="entry name" value="Nucleotide-bd_a/b_plait_sf"/>
</dbReference>
<dbReference type="GO" id="GO:0005840">
    <property type="term" value="C:ribosome"/>
    <property type="evidence" value="ECO:0007669"/>
    <property type="project" value="UniProtKB-KW"/>
</dbReference>
<evidence type="ECO:0000256" key="4">
    <source>
        <dbReference type="ARBA" id="ARBA00035481"/>
    </source>
</evidence>
<evidence type="ECO:0000256" key="2">
    <source>
        <dbReference type="ARBA" id="ARBA00022980"/>
    </source>
</evidence>
<evidence type="ECO:0000256" key="1">
    <source>
        <dbReference type="ARBA" id="ARBA00006700"/>
    </source>
</evidence>
<dbReference type="EMBL" id="LBVT01000023">
    <property type="protein sequence ID" value="KKQ91141.1"/>
    <property type="molecule type" value="Genomic_DNA"/>
</dbReference>
<dbReference type="PATRIC" id="fig|1618611.3.peg.264"/>
<dbReference type="AlphaFoldDB" id="A0A0G0PPB3"/>
<dbReference type="Gene3D" id="3.30.70.330">
    <property type="match status" value="1"/>
</dbReference>
<protein>
    <recommendedName>
        <fullName evidence="4">50S ribosomal protein L23</fullName>
    </recommendedName>
</protein>